<keyword evidence="2" id="KW-1185">Reference proteome</keyword>
<evidence type="ECO:0000313" key="1">
    <source>
        <dbReference type="EMBL" id="KAI3722628.1"/>
    </source>
</evidence>
<accession>A0ACB9BKT3</accession>
<dbReference type="Proteomes" id="UP001055811">
    <property type="component" value="Linkage Group LG06"/>
</dbReference>
<comment type="caution">
    <text evidence="1">The sequence shown here is derived from an EMBL/GenBank/DDBJ whole genome shotgun (WGS) entry which is preliminary data.</text>
</comment>
<organism evidence="1 2">
    <name type="scientific">Cichorium intybus</name>
    <name type="common">Chicory</name>
    <dbReference type="NCBI Taxonomy" id="13427"/>
    <lineage>
        <taxon>Eukaryota</taxon>
        <taxon>Viridiplantae</taxon>
        <taxon>Streptophyta</taxon>
        <taxon>Embryophyta</taxon>
        <taxon>Tracheophyta</taxon>
        <taxon>Spermatophyta</taxon>
        <taxon>Magnoliopsida</taxon>
        <taxon>eudicotyledons</taxon>
        <taxon>Gunneridae</taxon>
        <taxon>Pentapetalae</taxon>
        <taxon>asterids</taxon>
        <taxon>campanulids</taxon>
        <taxon>Asterales</taxon>
        <taxon>Asteraceae</taxon>
        <taxon>Cichorioideae</taxon>
        <taxon>Cichorieae</taxon>
        <taxon>Cichoriinae</taxon>
        <taxon>Cichorium</taxon>
    </lineage>
</organism>
<name>A0ACB9BKT3_CICIN</name>
<protein>
    <submittedName>
        <fullName evidence="1">Uncharacterized protein</fullName>
    </submittedName>
</protein>
<gene>
    <name evidence="1" type="ORF">L2E82_33670</name>
</gene>
<dbReference type="EMBL" id="CM042014">
    <property type="protein sequence ID" value="KAI3722628.1"/>
    <property type="molecule type" value="Genomic_DNA"/>
</dbReference>
<proteinExistence type="predicted"/>
<sequence>MCACVFADRWERESDRAVRDRRNQRKEGRVAARFKSIDDTTTTMRKRPTLSFAVNNSTEEPPTTTPEIEIKFIGVYAYRSSPPDITSVDPSLWLTNTMPSLKAKHLDVDDPHTFTYVYVSSSDPILVISAHTYYPRYAFGAFGIFDRCIKSRVGDELPKATWLVSKIGRLTAGVQYDPQFHSLFLSACGSPTKGMLSFSVYVCVVLHE</sequence>
<reference evidence="1 2" key="2">
    <citation type="journal article" date="2022" name="Mol. Ecol. Resour.">
        <title>The genomes of chicory, endive, great burdock and yacon provide insights into Asteraceae paleo-polyploidization history and plant inulin production.</title>
        <authorList>
            <person name="Fan W."/>
            <person name="Wang S."/>
            <person name="Wang H."/>
            <person name="Wang A."/>
            <person name="Jiang F."/>
            <person name="Liu H."/>
            <person name="Zhao H."/>
            <person name="Xu D."/>
            <person name="Zhang Y."/>
        </authorList>
    </citation>
    <scope>NUCLEOTIDE SEQUENCE [LARGE SCALE GENOMIC DNA]</scope>
    <source>
        <strain evidence="2">cv. Punajuju</strain>
        <tissue evidence="1">Leaves</tissue>
    </source>
</reference>
<evidence type="ECO:0000313" key="2">
    <source>
        <dbReference type="Proteomes" id="UP001055811"/>
    </source>
</evidence>
<reference evidence="2" key="1">
    <citation type="journal article" date="2022" name="Mol. Ecol. Resour.">
        <title>The genomes of chicory, endive, great burdock and yacon provide insights into Asteraceae palaeo-polyploidization history and plant inulin production.</title>
        <authorList>
            <person name="Fan W."/>
            <person name="Wang S."/>
            <person name="Wang H."/>
            <person name="Wang A."/>
            <person name="Jiang F."/>
            <person name="Liu H."/>
            <person name="Zhao H."/>
            <person name="Xu D."/>
            <person name="Zhang Y."/>
        </authorList>
    </citation>
    <scope>NUCLEOTIDE SEQUENCE [LARGE SCALE GENOMIC DNA]</scope>
    <source>
        <strain evidence="2">cv. Punajuju</strain>
    </source>
</reference>